<dbReference type="PROSITE" id="PS50011">
    <property type="entry name" value="PROTEIN_KINASE_DOM"/>
    <property type="match status" value="1"/>
</dbReference>
<dbReference type="FunFam" id="1.10.510.10:FF:000624">
    <property type="entry name" value="Mitogen-activated protein kinase"/>
    <property type="match status" value="1"/>
</dbReference>
<evidence type="ECO:0000256" key="1">
    <source>
        <dbReference type="ARBA" id="ARBA00001946"/>
    </source>
</evidence>
<comment type="caution">
    <text evidence="13">The sequence shown here is derived from an EMBL/GenBank/DDBJ whole genome shotgun (WGS) entry which is preliminary data.</text>
</comment>
<dbReference type="GO" id="GO:0005524">
    <property type="term" value="F:ATP binding"/>
    <property type="evidence" value="ECO:0007669"/>
    <property type="project" value="UniProtKB-UniRule"/>
</dbReference>
<dbReference type="AlphaFoldDB" id="A0A7I8X977"/>
<evidence type="ECO:0000313" key="14">
    <source>
        <dbReference type="Proteomes" id="UP000659654"/>
    </source>
</evidence>
<evidence type="ECO:0000256" key="10">
    <source>
        <dbReference type="ARBA" id="ARBA00048312"/>
    </source>
</evidence>
<dbReference type="Gene3D" id="1.10.510.10">
    <property type="entry name" value="Transferase(Phosphotransferase) domain 1"/>
    <property type="match status" value="1"/>
</dbReference>
<evidence type="ECO:0000256" key="6">
    <source>
        <dbReference type="ARBA" id="ARBA00022741"/>
    </source>
</evidence>
<gene>
    <name evidence="13" type="ORF">BXYJ_LOCUS10389</name>
</gene>
<comment type="cofactor">
    <cofactor evidence="1 11">
        <name>Mg(2+)</name>
        <dbReference type="ChEBI" id="CHEBI:18420"/>
    </cofactor>
</comment>
<dbReference type="InterPro" id="IPR008271">
    <property type="entry name" value="Ser/Thr_kinase_AS"/>
</dbReference>
<dbReference type="Proteomes" id="UP000659654">
    <property type="component" value="Unassembled WGS sequence"/>
</dbReference>
<dbReference type="Pfam" id="PF00069">
    <property type="entry name" value="Pkinase"/>
    <property type="match status" value="1"/>
</dbReference>
<comment type="catalytic activity">
    <reaction evidence="10">
        <text>L-seryl-[protein] + ATP = O-phospho-L-seryl-[protein] + ADP + H(+)</text>
        <dbReference type="Rhea" id="RHEA:17989"/>
        <dbReference type="Rhea" id="RHEA-COMP:9863"/>
        <dbReference type="Rhea" id="RHEA-COMP:11604"/>
        <dbReference type="ChEBI" id="CHEBI:15378"/>
        <dbReference type="ChEBI" id="CHEBI:29999"/>
        <dbReference type="ChEBI" id="CHEBI:30616"/>
        <dbReference type="ChEBI" id="CHEBI:83421"/>
        <dbReference type="ChEBI" id="CHEBI:456216"/>
        <dbReference type="EC" id="2.7.11.24"/>
    </reaction>
</comment>
<dbReference type="InterPro" id="IPR003527">
    <property type="entry name" value="MAP_kinase_CS"/>
</dbReference>
<sequence length="388" mass="44282">MNPSTSQSSSDAFYDVQFGDVKFRLLKRYQNAWPIGAGAQGCVIRAVDTMTSCRVAIKKLTRPFSNDVNAKRAYREFSVLNLSNHPNIIRLLNAYTPQQTLDAFSDVYLVMEHMDFTLNQVIQLELDHKQISFLLCQMLRGISHLHRAGIVHRDIKPSNIVVNETCDLKIIDFGLARNIADAVMLSPYVVTRYYRAPEIILGIGYNANVDVWSIGCIFAEIITGQVLFRGRDPIEQWARIVELVGTPGPEFIGRMVANARTYVESRPRHQATPWETLFPDNCFPERQSDKLSAECARDLLSKMLVIDSRNRYTIEQALQHPYVNWKDEEFNASSHPTYNSEIEVGERSVNEWKRLIYDQIKEYERTHDIFGGQGSNLAGQQDVGNDTL</sequence>
<evidence type="ECO:0000256" key="3">
    <source>
        <dbReference type="ARBA" id="ARBA00022527"/>
    </source>
</evidence>
<keyword evidence="8 11" id="KW-0067">ATP-binding</keyword>
<evidence type="ECO:0000256" key="4">
    <source>
        <dbReference type="ARBA" id="ARBA00022553"/>
    </source>
</evidence>
<keyword evidence="6 11" id="KW-0547">Nucleotide-binding</keyword>
<organism evidence="13 14">
    <name type="scientific">Bursaphelenchus xylophilus</name>
    <name type="common">Pinewood nematode worm</name>
    <name type="synonym">Aphelenchoides xylophilus</name>
    <dbReference type="NCBI Taxonomy" id="6326"/>
    <lineage>
        <taxon>Eukaryota</taxon>
        <taxon>Metazoa</taxon>
        <taxon>Ecdysozoa</taxon>
        <taxon>Nematoda</taxon>
        <taxon>Chromadorea</taxon>
        <taxon>Rhabditida</taxon>
        <taxon>Tylenchina</taxon>
        <taxon>Tylenchomorpha</taxon>
        <taxon>Aphelenchoidea</taxon>
        <taxon>Aphelenchoididae</taxon>
        <taxon>Bursaphelenchus</taxon>
    </lineage>
</organism>
<dbReference type="SUPFAM" id="SSF56112">
    <property type="entry name" value="Protein kinase-like (PK-like)"/>
    <property type="match status" value="1"/>
</dbReference>
<dbReference type="EC" id="2.7.11.24" evidence="11"/>
<keyword evidence="7 11" id="KW-0418">Kinase</keyword>
<dbReference type="PROSITE" id="PS00108">
    <property type="entry name" value="PROTEIN_KINASE_ST"/>
    <property type="match status" value="1"/>
</dbReference>
<dbReference type="SMR" id="A0A7I8X977"/>
<evidence type="ECO:0000256" key="5">
    <source>
        <dbReference type="ARBA" id="ARBA00022679"/>
    </source>
</evidence>
<evidence type="ECO:0000256" key="8">
    <source>
        <dbReference type="ARBA" id="ARBA00022840"/>
    </source>
</evidence>
<keyword evidence="11" id="KW-0460">Magnesium</keyword>
<reference evidence="13" key="1">
    <citation type="submission" date="2020-09" db="EMBL/GenBank/DDBJ databases">
        <authorList>
            <person name="Kikuchi T."/>
        </authorList>
    </citation>
    <scope>NUCLEOTIDE SEQUENCE</scope>
    <source>
        <strain evidence="13">Ka4C1</strain>
    </source>
</reference>
<dbReference type="InterPro" id="IPR008351">
    <property type="entry name" value="MAPK_JNK"/>
</dbReference>
<dbReference type="InterPro" id="IPR011009">
    <property type="entry name" value="Kinase-like_dom_sf"/>
</dbReference>
<dbReference type="GO" id="GO:0106310">
    <property type="term" value="F:protein serine kinase activity"/>
    <property type="evidence" value="ECO:0007669"/>
    <property type="project" value="UniProtKB-UniRule"/>
</dbReference>
<keyword evidence="4 11" id="KW-0597">Phosphoprotein</keyword>
<evidence type="ECO:0000256" key="9">
    <source>
        <dbReference type="ARBA" id="ARBA00047592"/>
    </source>
</evidence>
<dbReference type="EMBL" id="CAJFDI010000004">
    <property type="protein sequence ID" value="CAD5228327.1"/>
    <property type="molecule type" value="Genomic_DNA"/>
</dbReference>
<evidence type="ECO:0000256" key="7">
    <source>
        <dbReference type="ARBA" id="ARBA00022777"/>
    </source>
</evidence>
<dbReference type="GO" id="GO:0004707">
    <property type="term" value="F:MAP kinase activity"/>
    <property type="evidence" value="ECO:0007669"/>
    <property type="project" value="UniProtKB-UniRule"/>
</dbReference>
<keyword evidence="14" id="KW-1185">Reference proteome</keyword>
<comment type="function">
    <text evidence="11">Responds to activation by environmental stress and pro-inflammatory cytokines by phosphorylating a number of transcription factors, and thus regulates transcriptional activity.</text>
</comment>
<dbReference type="OrthoDB" id="192887at2759"/>
<accession>A0A7I8X977</accession>
<name>A0A7I8X977_BURXY</name>
<dbReference type="InterPro" id="IPR000719">
    <property type="entry name" value="Prot_kinase_dom"/>
</dbReference>
<evidence type="ECO:0000256" key="11">
    <source>
        <dbReference type="RuleBase" id="RU368052"/>
    </source>
</evidence>
<comment type="catalytic activity">
    <reaction evidence="9">
        <text>L-threonyl-[protein] + ATP = O-phospho-L-threonyl-[protein] + ADP + H(+)</text>
        <dbReference type="Rhea" id="RHEA:46608"/>
        <dbReference type="Rhea" id="RHEA-COMP:11060"/>
        <dbReference type="Rhea" id="RHEA-COMP:11605"/>
        <dbReference type="ChEBI" id="CHEBI:15378"/>
        <dbReference type="ChEBI" id="CHEBI:30013"/>
        <dbReference type="ChEBI" id="CHEBI:30616"/>
        <dbReference type="ChEBI" id="CHEBI:61977"/>
        <dbReference type="ChEBI" id="CHEBI:456216"/>
        <dbReference type="EC" id="2.7.11.24"/>
    </reaction>
</comment>
<keyword evidence="3 11" id="KW-0723">Serine/threonine-protein kinase</keyword>
<dbReference type="PRINTS" id="PR01772">
    <property type="entry name" value="JNKMAPKINASE"/>
</dbReference>
<dbReference type="GO" id="GO:0005737">
    <property type="term" value="C:cytoplasm"/>
    <property type="evidence" value="ECO:0007669"/>
    <property type="project" value="UniProtKB-SubCell"/>
</dbReference>
<evidence type="ECO:0000259" key="12">
    <source>
        <dbReference type="PROSITE" id="PS50011"/>
    </source>
</evidence>
<dbReference type="PROSITE" id="PS01351">
    <property type="entry name" value="MAPK"/>
    <property type="match status" value="1"/>
</dbReference>
<comment type="similarity">
    <text evidence="2 11">Belongs to the protein kinase superfamily. CMGC Ser/Thr protein kinase family. MAP kinase subfamily.</text>
</comment>
<proteinExistence type="inferred from homology"/>
<comment type="subcellular location">
    <subcellularLocation>
        <location evidence="11">Cytoplasm</location>
    </subcellularLocation>
</comment>
<evidence type="ECO:0000256" key="2">
    <source>
        <dbReference type="ARBA" id="ARBA00008832"/>
    </source>
</evidence>
<dbReference type="FunFam" id="3.30.200.20:FF:000028">
    <property type="entry name" value="Mitogen-activated protein kinase"/>
    <property type="match status" value="1"/>
</dbReference>
<evidence type="ECO:0000313" key="13">
    <source>
        <dbReference type="EMBL" id="CAD5228327.1"/>
    </source>
</evidence>
<dbReference type="EMBL" id="CAJFCV020000004">
    <property type="protein sequence ID" value="CAG9118892.1"/>
    <property type="molecule type" value="Genomic_DNA"/>
</dbReference>
<keyword evidence="5 11" id="KW-0808">Transferase</keyword>
<feature type="domain" description="Protein kinase" evidence="12">
    <location>
        <begin position="29"/>
        <end position="323"/>
    </location>
</feature>
<dbReference type="Proteomes" id="UP000582659">
    <property type="component" value="Unassembled WGS sequence"/>
</dbReference>
<dbReference type="InterPro" id="IPR050117">
    <property type="entry name" value="MAPK"/>
</dbReference>
<dbReference type="SMART" id="SM00220">
    <property type="entry name" value="S_TKc"/>
    <property type="match status" value="1"/>
</dbReference>
<dbReference type="Gene3D" id="3.30.200.20">
    <property type="entry name" value="Phosphorylase Kinase, domain 1"/>
    <property type="match status" value="1"/>
</dbReference>
<dbReference type="PANTHER" id="PTHR24055">
    <property type="entry name" value="MITOGEN-ACTIVATED PROTEIN KINASE"/>
    <property type="match status" value="1"/>
</dbReference>
<protein>
    <recommendedName>
        <fullName evidence="11">Stress-activated protein kinase JNK</fullName>
        <ecNumber evidence="11">2.7.11.24</ecNumber>
    </recommendedName>
</protein>